<evidence type="ECO:0000313" key="3">
    <source>
        <dbReference type="Proteomes" id="UP001151760"/>
    </source>
</evidence>
<sequence length="288" mass="32633">MVINNMYQPERTFMTMINKCLTGKTSGFDRPKLALLQVLWGMITNLNVDYAELIWEDFKFQIDSKEISKKKKELLLFPRFTKLIIKHILSYHNNVSKRLQSYHHVIKIDATLGNQKFINNGAKEPIYGMGIPLEMMSYAIKTSADYLNYLAKSKGNQPDKDHSKKLKGIETLSAIVQFMIYMKESRKASKDDFILQQRHKGSGEGFGVIPEVPDGPSGSSSSSSSESDDEVEDISSDKERTEADGSKKAKEENSREEQPVDDQTDKVQAKVLVPDPQAKKHAEQLPQL</sequence>
<reference evidence="2" key="2">
    <citation type="submission" date="2022-01" db="EMBL/GenBank/DDBJ databases">
        <authorList>
            <person name="Yamashiro T."/>
            <person name="Shiraishi A."/>
            <person name="Satake H."/>
            <person name="Nakayama K."/>
        </authorList>
    </citation>
    <scope>NUCLEOTIDE SEQUENCE</scope>
</reference>
<name>A0ABQ5H838_9ASTR</name>
<accession>A0ABQ5H838</accession>
<feature type="compositionally biased region" description="Basic and acidic residues" evidence="1">
    <location>
        <begin position="277"/>
        <end position="288"/>
    </location>
</feature>
<evidence type="ECO:0000256" key="1">
    <source>
        <dbReference type="SAM" id="MobiDB-lite"/>
    </source>
</evidence>
<proteinExistence type="predicted"/>
<feature type="compositionally biased region" description="Low complexity" evidence="1">
    <location>
        <begin position="211"/>
        <end position="225"/>
    </location>
</feature>
<organism evidence="2 3">
    <name type="scientific">Tanacetum coccineum</name>
    <dbReference type="NCBI Taxonomy" id="301880"/>
    <lineage>
        <taxon>Eukaryota</taxon>
        <taxon>Viridiplantae</taxon>
        <taxon>Streptophyta</taxon>
        <taxon>Embryophyta</taxon>
        <taxon>Tracheophyta</taxon>
        <taxon>Spermatophyta</taxon>
        <taxon>Magnoliopsida</taxon>
        <taxon>eudicotyledons</taxon>
        <taxon>Gunneridae</taxon>
        <taxon>Pentapetalae</taxon>
        <taxon>asterids</taxon>
        <taxon>campanulids</taxon>
        <taxon>Asterales</taxon>
        <taxon>Asteraceae</taxon>
        <taxon>Asteroideae</taxon>
        <taxon>Anthemideae</taxon>
        <taxon>Anthemidinae</taxon>
        <taxon>Tanacetum</taxon>
    </lineage>
</organism>
<gene>
    <name evidence="2" type="ORF">Tco_1058220</name>
</gene>
<reference evidence="2" key="1">
    <citation type="journal article" date="2022" name="Int. J. Mol. Sci.">
        <title>Draft Genome of Tanacetum Coccineum: Genomic Comparison of Closely Related Tanacetum-Family Plants.</title>
        <authorList>
            <person name="Yamashiro T."/>
            <person name="Shiraishi A."/>
            <person name="Nakayama K."/>
            <person name="Satake H."/>
        </authorList>
    </citation>
    <scope>NUCLEOTIDE SEQUENCE</scope>
</reference>
<dbReference type="Proteomes" id="UP001151760">
    <property type="component" value="Unassembled WGS sequence"/>
</dbReference>
<feature type="region of interest" description="Disordered" evidence="1">
    <location>
        <begin position="199"/>
        <end position="288"/>
    </location>
</feature>
<evidence type="ECO:0000313" key="2">
    <source>
        <dbReference type="EMBL" id="GJT83878.1"/>
    </source>
</evidence>
<dbReference type="EMBL" id="BQNB010019301">
    <property type="protein sequence ID" value="GJT83878.1"/>
    <property type="molecule type" value="Genomic_DNA"/>
</dbReference>
<keyword evidence="3" id="KW-1185">Reference proteome</keyword>
<comment type="caution">
    <text evidence="2">The sequence shown here is derived from an EMBL/GenBank/DDBJ whole genome shotgun (WGS) entry which is preliminary data.</text>
</comment>
<feature type="compositionally biased region" description="Basic and acidic residues" evidence="1">
    <location>
        <begin position="235"/>
        <end position="268"/>
    </location>
</feature>
<protein>
    <submittedName>
        <fullName evidence="2">Uncharacterized protein</fullName>
    </submittedName>
</protein>